<dbReference type="Pfam" id="PF25967">
    <property type="entry name" value="RND-MFP_C"/>
    <property type="match status" value="1"/>
</dbReference>
<dbReference type="Pfam" id="PF25944">
    <property type="entry name" value="Beta-barrel_RND"/>
    <property type="match status" value="1"/>
</dbReference>
<dbReference type="Gene3D" id="2.40.30.170">
    <property type="match status" value="1"/>
</dbReference>
<evidence type="ECO:0000259" key="5">
    <source>
        <dbReference type="Pfam" id="PF25917"/>
    </source>
</evidence>
<dbReference type="AlphaFoldDB" id="A0A4R5UUW9"/>
<comment type="similarity">
    <text evidence="2">Belongs to the membrane fusion protein (MFP) (TC 8.A.1) family.</text>
</comment>
<dbReference type="InterPro" id="IPR058625">
    <property type="entry name" value="MdtA-like_BSH"/>
</dbReference>
<dbReference type="Gene3D" id="2.40.50.100">
    <property type="match status" value="1"/>
</dbReference>
<dbReference type="Gene3D" id="2.40.420.20">
    <property type="match status" value="1"/>
</dbReference>
<reference evidence="8 9" key="1">
    <citation type="submission" date="2019-03" db="EMBL/GenBank/DDBJ databases">
        <title>Algoriphagus aquimaris sp. nov., isolated form marine sediment in Pohang, Korea.</title>
        <authorList>
            <person name="Kim J."/>
            <person name="Yoon S.-H."/>
            <person name="Lee S.-S."/>
        </authorList>
    </citation>
    <scope>NUCLEOTIDE SEQUENCE [LARGE SCALE GENOMIC DNA]</scope>
    <source>
        <strain evidence="8 9">F21</strain>
    </source>
</reference>
<dbReference type="SUPFAM" id="SSF111369">
    <property type="entry name" value="HlyD-like secretion proteins"/>
    <property type="match status" value="1"/>
</dbReference>
<dbReference type="NCBIfam" id="TIGR01730">
    <property type="entry name" value="RND_mfp"/>
    <property type="match status" value="1"/>
</dbReference>
<comment type="caution">
    <text evidence="8">The sequence shown here is derived from an EMBL/GenBank/DDBJ whole genome shotgun (WGS) entry which is preliminary data.</text>
</comment>
<sequence>MKTYRNLLFLAVGCAFLMSSCGASHTTHEEAGTFKVSQPIQQDTVLIKEYVSQIRAIQHIELRALEKGYLQKIFVDEGQHVKKGQLLFQIQPTIYQAEFQKAQSEVEFARVEYENIKALADKDIVSQNEAALAKAQLEKAKAELALAQAHLTFTEVRAPFDGIVGKFEEVRLGSLLDEGELLTTLSDNSKMWVYFNVPESEYLDYAMSSNDSLEVVKLRLANNRLFSESGVIETIESDFNNTTGNIAFRATFSNPNGLLRHGQTGNILWPKPLEGVTMIPQKATFEVLDKKFVYLVDKEGTIQSREVKVEGELNHIYLISSGLKSTDTFLLEGLRKVENGKKIHFELINPTEVLEGLHLHAE</sequence>
<keyword evidence="4" id="KW-0732">Signal</keyword>
<proteinExistence type="inferred from homology"/>
<feature type="domain" description="Multidrug resistance protein MdtA-like barrel-sandwich hybrid" evidence="5">
    <location>
        <begin position="60"/>
        <end position="180"/>
    </location>
</feature>
<dbReference type="PANTHER" id="PTHR30158:SF23">
    <property type="entry name" value="MULTIDRUG RESISTANCE PROTEIN MEXA"/>
    <property type="match status" value="1"/>
</dbReference>
<keyword evidence="9" id="KW-1185">Reference proteome</keyword>
<dbReference type="InterPro" id="IPR058627">
    <property type="entry name" value="MdtA-like_C"/>
</dbReference>
<comment type="subcellular location">
    <subcellularLocation>
        <location evidence="1">Cell envelope</location>
    </subcellularLocation>
</comment>
<dbReference type="Pfam" id="PF25917">
    <property type="entry name" value="BSH_RND"/>
    <property type="match status" value="1"/>
</dbReference>
<accession>A0A4R5UUW9</accession>
<dbReference type="Gene3D" id="1.10.287.470">
    <property type="entry name" value="Helix hairpin bin"/>
    <property type="match status" value="1"/>
</dbReference>
<evidence type="ECO:0000313" key="9">
    <source>
        <dbReference type="Proteomes" id="UP000295438"/>
    </source>
</evidence>
<feature type="domain" description="Multidrug resistance protein MdtA-like C-terminal permuted SH3" evidence="7">
    <location>
        <begin position="278"/>
        <end position="334"/>
    </location>
</feature>
<name>A0A4R5UUW9_9BACT</name>
<evidence type="ECO:0000313" key="8">
    <source>
        <dbReference type="EMBL" id="TDK42855.1"/>
    </source>
</evidence>
<dbReference type="PROSITE" id="PS51257">
    <property type="entry name" value="PROKAR_LIPOPROTEIN"/>
    <property type="match status" value="1"/>
</dbReference>
<dbReference type="GO" id="GO:0030313">
    <property type="term" value="C:cell envelope"/>
    <property type="evidence" value="ECO:0007669"/>
    <property type="project" value="UniProtKB-SubCell"/>
</dbReference>
<evidence type="ECO:0000256" key="4">
    <source>
        <dbReference type="SAM" id="SignalP"/>
    </source>
</evidence>
<dbReference type="RefSeq" id="WP_100627037.1">
    <property type="nucleotide sequence ID" value="NZ_SMUW01000036.1"/>
</dbReference>
<dbReference type="GO" id="GO:0022857">
    <property type="term" value="F:transmembrane transporter activity"/>
    <property type="evidence" value="ECO:0007669"/>
    <property type="project" value="InterPro"/>
</dbReference>
<dbReference type="EMBL" id="SMUW01000036">
    <property type="protein sequence ID" value="TDK42855.1"/>
    <property type="molecule type" value="Genomic_DNA"/>
</dbReference>
<evidence type="ECO:0000259" key="7">
    <source>
        <dbReference type="Pfam" id="PF25967"/>
    </source>
</evidence>
<dbReference type="InterPro" id="IPR058626">
    <property type="entry name" value="MdtA-like_b-barrel"/>
</dbReference>
<keyword evidence="3" id="KW-0175">Coiled coil</keyword>
<organism evidence="8 9">
    <name type="scientific">Algoriphagus formosus</name>
    <dbReference type="NCBI Taxonomy" id="2007308"/>
    <lineage>
        <taxon>Bacteria</taxon>
        <taxon>Pseudomonadati</taxon>
        <taxon>Bacteroidota</taxon>
        <taxon>Cytophagia</taxon>
        <taxon>Cytophagales</taxon>
        <taxon>Cyclobacteriaceae</taxon>
        <taxon>Algoriphagus</taxon>
    </lineage>
</organism>
<evidence type="ECO:0000256" key="1">
    <source>
        <dbReference type="ARBA" id="ARBA00004196"/>
    </source>
</evidence>
<evidence type="ECO:0000256" key="2">
    <source>
        <dbReference type="ARBA" id="ARBA00009477"/>
    </source>
</evidence>
<gene>
    <name evidence="8" type="ORF">E1898_15610</name>
</gene>
<dbReference type="GO" id="GO:0005886">
    <property type="term" value="C:plasma membrane"/>
    <property type="evidence" value="ECO:0007669"/>
    <property type="project" value="TreeGrafter"/>
</dbReference>
<protein>
    <submittedName>
        <fullName evidence="8">Efflux RND transporter periplasmic adaptor subunit</fullName>
    </submittedName>
</protein>
<feature type="chain" id="PRO_5020440257" evidence="4">
    <location>
        <begin position="26"/>
        <end position="362"/>
    </location>
</feature>
<dbReference type="InterPro" id="IPR006143">
    <property type="entry name" value="RND_pump_MFP"/>
</dbReference>
<evidence type="ECO:0000256" key="3">
    <source>
        <dbReference type="SAM" id="Coils"/>
    </source>
</evidence>
<feature type="signal peptide" evidence="4">
    <location>
        <begin position="1"/>
        <end position="25"/>
    </location>
</feature>
<evidence type="ECO:0000259" key="6">
    <source>
        <dbReference type="Pfam" id="PF25944"/>
    </source>
</evidence>
<feature type="coiled-coil region" evidence="3">
    <location>
        <begin position="99"/>
        <end position="152"/>
    </location>
</feature>
<feature type="domain" description="Multidrug resistance protein MdtA-like beta-barrel" evidence="6">
    <location>
        <begin position="191"/>
        <end position="267"/>
    </location>
</feature>
<dbReference type="PANTHER" id="PTHR30158">
    <property type="entry name" value="ACRA/E-RELATED COMPONENT OF DRUG EFFLUX TRANSPORTER"/>
    <property type="match status" value="1"/>
</dbReference>
<dbReference type="Proteomes" id="UP000295438">
    <property type="component" value="Unassembled WGS sequence"/>
</dbReference>
<dbReference type="GO" id="GO:0046677">
    <property type="term" value="P:response to antibiotic"/>
    <property type="evidence" value="ECO:0007669"/>
    <property type="project" value="TreeGrafter"/>
</dbReference>